<gene>
    <name evidence="1" type="ORF">GSOID_T00017620001</name>
</gene>
<sequence length="169" mass="18700">MKLFSLITPFALAATVEEVAVAVKKIGRIQGHIESFINLEGTQELAGDKAEKLAIKNDKIWAYFAKFELANCDGLEGGEEVDDDDFERNGGRFDFGNPCKLINEQLEVAVWRTFKGQTCRESWKNKKEDDEGNALEAGNGLRSSNGIKRKAAGLARVLRKIYSCDAPAE</sequence>
<proteinExistence type="predicted"/>
<dbReference type="AlphaFoldDB" id="E4X2Y8"/>
<accession>E4X2Y8</accession>
<organism evidence="1">
    <name type="scientific">Oikopleura dioica</name>
    <name type="common">Tunicate</name>
    <dbReference type="NCBI Taxonomy" id="34765"/>
    <lineage>
        <taxon>Eukaryota</taxon>
        <taxon>Metazoa</taxon>
        <taxon>Chordata</taxon>
        <taxon>Tunicata</taxon>
        <taxon>Appendicularia</taxon>
        <taxon>Copelata</taxon>
        <taxon>Oikopleuridae</taxon>
        <taxon>Oikopleura</taxon>
    </lineage>
</organism>
<keyword evidence="2" id="KW-1185">Reference proteome</keyword>
<dbReference type="OrthoDB" id="10428194at2759"/>
<dbReference type="Proteomes" id="UP000001307">
    <property type="component" value="Unassembled WGS sequence"/>
</dbReference>
<dbReference type="EMBL" id="FN653023">
    <property type="protein sequence ID" value="CBY17991.1"/>
    <property type="molecule type" value="Genomic_DNA"/>
</dbReference>
<name>E4X2Y8_OIKDI</name>
<evidence type="ECO:0000313" key="2">
    <source>
        <dbReference type="Proteomes" id="UP000001307"/>
    </source>
</evidence>
<protein>
    <submittedName>
        <fullName evidence="1">Uncharacterized protein</fullName>
    </submittedName>
</protein>
<reference evidence="1" key="1">
    <citation type="journal article" date="2010" name="Science">
        <title>Plasticity of animal genome architecture unmasked by rapid evolution of a pelagic tunicate.</title>
        <authorList>
            <person name="Denoeud F."/>
            <person name="Henriet S."/>
            <person name="Mungpakdee S."/>
            <person name="Aury J.M."/>
            <person name="Da Silva C."/>
            <person name="Brinkmann H."/>
            <person name="Mikhaleva J."/>
            <person name="Olsen L.C."/>
            <person name="Jubin C."/>
            <person name="Canestro C."/>
            <person name="Bouquet J.M."/>
            <person name="Danks G."/>
            <person name="Poulain J."/>
            <person name="Campsteijn C."/>
            <person name="Adamski M."/>
            <person name="Cross I."/>
            <person name="Yadetie F."/>
            <person name="Muffato M."/>
            <person name="Louis A."/>
            <person name="Butcher S."/>
            <person name="Tsagkogeorga G."/>
            <person name="Konrad A."/>
            <person name="Singh S."/>
            <person name="Jensen M.F."/>
            <person name="Cong E.H."/>
            <person name="Eikeseth-Otteraa H."/>
            <person name="Noel B."/>
            <person name="Anthouard V."/>
            <person name="Porcel B.M."/>
            <person name="Kachouri-Lafond R."/>
            <person name="Nishino A."/>
            <person name="Ugolini M."/>
            <person name="Chourrout P."/>
            <person name="Nishida H."/>
            <person name="Aasland R."/>
            <person name="Huzurbazar S."/>
            <person name="Westhof E."/>
            <person name="Delsuc F."/>
            <person name="Lehrach H."/>
            <person name="Reinhardt R."/>
            <person name="Weissenbach J."/>
            <person name="Roy S.W."/>
            <person name="Artiguenave F."/>
            <person name="Postlethwait J.H."/>
            <person name="Manak J.R."/>
            <person name="Thompson E.M."/>
            <person name="Jaillon O."/>
            <person name="Du Pasquier L."/>
            <person name="Boudinot P."/>
            <person name="Liberles D.A."/>
            <person name="Volff J.N."/>
            <person name="Philippe H."/>
            <person name="Lenhard B."/>
            <person name="Roest Crollius H."/>
            <person name="Wincker P."/>
            <person name="Chourrout D."/>
        </authorList>
    </citation>
    <scope>NUCLEOTIDE SEQUENCE [LARGE SCALE GENOMIC DNA]</scope>
</reference>
<evidence type="ECO:0000313" key="1">
    <source>
        <dbReference type="EMBL" id="CBY17991.1"/>
    </source>
</evidence>
<dbReference type="InParanoid" id="E4X2Y8"/>